<dbReference type="EMBL" id="QGKW02002228">
    <property type="protein sequence ID" value="KAF2538381.1"/>
    <property type="molecule type" value="Genomic_DNA"/>
</dbReference>
<sequence length="98" mass="11604">MGTLTESYCNKGLTGWWHQGWWRLYKELDSGQILNLSFENEDEELYIGEEDGLHQRDRKLVTSSYWVVSLPVKDSAWKHSFDTPVYRELKSFIDSIEN</sequence>
<gene>
    <name evidence="1" type="ORF">F2Q68_00022752</name>
</gene>
<dbReference type="AlphaFoldDB" id="A0A8S9FYS5"/>
<organism evidence="1 2">
    <name type="scientific">Brassica cretica</name>
    <name type="common">Mustard</name>
    <dbReference type="NCBI Taxonomy" id="69181"/>
    <lineage>
        <taxon>Eukaryota</taxon>
        <taxon>Viridiplantae</taxon>
        <taxon>Streptophyta</taxon>
        <taxon>Embryophyta</taxon>
        <taxon>Tracheophyta</taxon>
        <taxon>Spermatophyta</taxon>
        <taxon>Magnoliopsida</taxon>
        <taxon>eudicotyledons</taxon>
        <taxon>Gunneridae</taxon>
        <taxon>Pentapetalae</taxon>
        <taxon>rosids</taxon>
        <taxon>malvids</taxon>
        <taxon>Brassicales</taxon>
        <taxon>Brassicaceae</taxon>
        <taxon>Brassiceae</taxon>
        <taxon>Brassica</taxon>
    </lineage>
</organism>
<accession>A0A8S9FYS5</accession>
<proteinExistence type="predicted"/>
<protein>
    <submittedName>
        <fullName evidence="1">Uncharacterized protein</fullName>
    </submittedName>
</protein>
<evidence type="ECO:0000313" key="2">
    <source>
        <dbReference type="Proteomes" id="UP000712281"/>
    </source>
</evidence>
<evidence type="ECO:0000313" key="1">
    <source>
        <dbReference type="EMBL" id="KAF2538381.1"/>
    </source>
</evidence>
<name>A0A8S9FYS5_BRACR</name>
<reference evidence="1" key="1">
    <citation type="submission" date="2019-12" db="EMBL/GenBank/DDBJ databases">
        <title>Genome sequencing and annotation of Brassica cretica.</title>
        <authorList>
            <person name="Studholme D.J."/>
            <person name="Sarris P.F."/>
        </authorList>
    </citation>
    <scope>NUCLEOTIDE SEQUENCE</scope>
    <source>
        <strain evidence="1">PFS-001/15</strain>
        <tissue evidence="1">Leaf</tissue>
    </source>
</reference>
<comment type="caution">
    <text evidence="1">The sequence shown here is derived from an EMBL/GenBank/DDBJ whole genome shotgun (WGS) entry which is preliminary data.</text>
</comment>
<dbReference type="Proteomes" id="UP000712281">
    <property type="component" value="Unassembled WGS sequence"/>
</dbReference>